<evidence type="ECO:0000313" key="2">
    <source>
        <dbReference type="EMBL" id="KAL3769246.1"/>
    </source>
</evidence>
<gene>
    <name evidence="2" type="ORF">ACHAWU_007000</name>
</gene>
<evidence type="ECO:0000313" key="3">
    <source>
        <dbReference type="Proteomes" id="UP001530293"/>
    </source>
</evidence>
<sequence length="54" mass="5803">MSDGQLIASGPVVVSETETKELYSNERIGFSGVDQLHEVSSDEGMSKKQSTEGK</sequence>
<evidence type="ECO:0000256" key="1">
    <source>
        <dbReference type="SAM" id="MobiDB-lite"/>
    </source>
</evidence>
<reference evidence="2 3" key="1">
    <citation type="submission" date="2024-10" db="EMBL/GenBank/DDBJ databases">
        <title>Updated reference genomes for cyclostephanoid diatoms.</title>
        <authorList>
            <person name="Roberts W.R."/>
            <person name="Alverson A.J."/>
        </authorList>
    </citation>
    <scope>NUCLEOTIDE SEQUENCE [LARGE SCALE GENOMIC DNA]</scope>
    <source>
        <strain evidence="2 3">AJA232-27</strain>
    </source>
</reference>
<dbReference type="AlphaFoldDB" id="A0ABD3MZD3"/>
<accession>A0ABD3MZD3</accession>
<feature type="compositionally biased region" description="Basic and acidic residues" evidence="1">
    <location>
        <begin position="35"/>
        <end position="54"/>
    </location>
</feature>
<protein>
    <submittedName>
        <fullName evidence="2">Uncharacterized protein</fullName>
    </submittedName>
</protein>
<feature type="region of interest" description="Disordered" evidence="1">
    <location>
        <begin position="34"/>
        <end position="54"/>
    </location>
</feature>
<keyword evidence="3" id="KW-1185">Reference proteome</keyword>
<dbReference type="Proteomes" id="UP001530293">
    <property type="component" value="Unassembled WGS sequence"/>
</dbReference>
<proteinExistence type="predicted"/>
<dbReference type="EMBL" id="JALLBG020000056">
    <property type="protein sequence ID" value="KAL3769246.1"/>
    <property type="molecule type" value="Genomic_DNA"/>
</dbReference>
<organism evidence="2 3">
    <name type="scientific">Discostella pseudostelligera</name>
    <dbReference type="NCBI Taxonomy" id="259834"/>
    <lineage>
        <taxon>Eukaryota</taxon>
        <taxon>Sar</taxon>
        <taxon>Stramenopiles</taxon>
        <taxon>Ochrophyta</taxon>
        <taxon>Bacillariophyta</taxon>
        <taxon>Coscinodiscophyceae</taxon>
        <taxon>Thalassiosirophycidae</taxon>
        <taxon>Stephanodiscales</taxon>
        <taxon>Stephanodiscaceae</taxon>
        <taxon>Discostella</taxon>
    </lineage>
</organism>
<comment type="caution">
    <text evidence="2">The sequence shown here is derived from an EMBL/GenBank/DDBJ whole genome shotgun (WGS) entry which is preliminary data.</text>
</comment>
<name>A0ABD3MZD3_9STRA</name>